<dbReference type="Pfam" id="PF07110">
    <property type="entry name" value="EthD"/>
    <property type="match status" value="1"/>
</dbReference>
<name>F2PW06_TRIEC</name>
<dbReference type="Gene3D" id="3.30.70.100">
    <property type="match status" value="1"/>
</dbReference>
<reference evidence="4" key="1">
    <citation type="journal article" date="2012" name="MBio">
        <title>Comparative genome analysis of Trichophyton rubrum and related dermatophytes reveals candidate genes involved in infection.</title>
        <authorList>
            <person name="Martinez D.A."/>
            <person name="Oliver B.G."/>
            <person name="Graeser Y."/>
            <person name="Goldberg J.M."/>
            <person name="Li W."/>
            <person name="Martinez-Rossi N.M."/>
            <person name="Monod M."/>
            <person name="Shelest E."/>
            <person name="Barton R.C."/>
            <person name="Birch E."/>
            <person name="Brakhage A.A."/>
            <person name="Chen Z."/>
            <person name="Gurr S.J."/>
            <person name="Heiman D."/>
            <person name="Heitman J."/>
            <person name="Kosti I."/>
            <person name="Rossi A."/>
            <person name="Saif S."/>
            <person name="Samalova M."/>
            <person name="Saunders C.W."/>
            <person name="Shea T."/>
            <person name="Summerbell R.C."/>
            <person name="Xu J."/>
            <person name="Young S."/>
            <person name="Zeng Q."/>
            <person name="Birren B.W."/>
            <person name="Cuomo C.A."/>
            <person name="White T.C."/>
        </authorList>
    </citation>
    <scope>NUCLEOTIDE SEQUENCE [LARGE SCALE GENOMIC DNA]</scope>
    <source>
        <strain evidence="4">ATCC MYA-4606 / CBS 127.97</strain>
    </source>
</reference>
<sequence>MVFRKEESLQLCLTICAFRHPSLSEQEYYDYMVYAPLVKPFMEKYGVLKYSMTHTFTSTKSLMGHIVDSQFANIAEYDCVVQIVFRDIQYFVRMRKDPEYQRLVVPDHEVFADTKRSKMTIGYTQVLLEWGKFRRRWTTFAFVED</sequence>
<keyword evidence="4" id="KW-1185">Reference proteome</keyword>
<proteinExistence type="inferred from homology"/>
<evidence type="ECO:0000313" key="4">
    <source>
        <dbReference type="Proteomes" id="UP000009169"/>
    </source>
</evidence>
<dbReference type="SUPFAM" id="SSF54909">
    <property type="entry name" value="Dimeric alpha+beta barrel"/>
    <property type="match status" value="1"/>
</dbReference>
<comment type="similarity">
    <text evidence="1">Belongs to the tpcK family.</text>
</comment>
<dbReference type="Proteomes" id="UP000009169">
    <property type="component" value="Unassembled WGS sequence"/>
</dbReference>
<dbReference type="VEuPathDB" id="FungiDB:TEQG_05188"/>
<gene>
    <name evidence="3" type="ORF">TEQG_05188</name>
</gene>
<dbReference type="eggNOG" id="ENOG502SJ0E">
    <property type="taxonomic scope" value="Eukaryota"/>
</dbReference>
<dbReference type="GO" id="GO:0016491">
    <property type="term" value="F:oxidoreductase activity"/>
    <property type="evidence" value="ECO:0007669"/>
    <property type="project" value="InterPro"/>
</dbReference>
<feature type="domain" description="EthD" evidence="2">
    <location>
        <begin position="20"/>
        <end position="114"/>
    </location>
</feature>
<dbReference type="AlphaFoldDB" id="F2PW06"/>
<dbReference type="InterPro" id="IPR011008">
    <property type="entry name" value="Dimeric_a/b-barrel"/>
</dbReference>
<protein>
    <recommendedName>
        <fullName evidence="2">EthD domain-containing protein</fullName>
    </recommendedName>
</protein>
<dbReference type="EMBL" id="DS995744">
    <property type="protein sequence ID" value="EGE06074.1"/>
    <property type="molecule type" value="Genomic_DNA"/>
</dbReference>
<dbReference type="InterPro" id="IPR009799">
    <property type="entry name" value="EthD_dom"/>
</dbReference>
<dbReference type="OrthoDB" id="3454835at2759"/>
<dbReference type="HOGENOM" id="CLU_115019_0_0_1"/>
<accession>F2PW06</accession>
<organism evidence="3 4">
    <name type="scientific">Trichophyton equinum (strain ATCC MYA-4606 / CBS 127.97)</name>
    <name type="common">Horse ringworm fungus</name>
    <dbReference type="NCBI Taxonomy" id="559882"/>
    <lineage>
        <taxon>Eukaryota</taxon>
        <taxon>Fungi</taxon>
        <taxon>Dikarya</taxon>
        <taxon>Ascomycota</taxon>
        <taxon>Pezizomycotina</taxon>
        <taxon>Eurotiomycetes</taxon>
        <taxon>Eurotiomycetidae</taxon>
        <taxon>Onygenales</taxon>
        <taxon>Arthrodermataceae</taxon>
        <taxon>Trichophyton</taxon>
    </lineage>
</organism>
<evidence type="ECO:0000313" key="3">
    <source>
        <dbReference type="EMBL" id="EGE06074.1"/>
    </source>
</evidence>
<evidence type="ECO:0000259" key="2">
    <source>
        <dbReference type="Pfam" id="PF07110"/>
    </source>
</evidence>
<evidence type="ECO:0000256" key="1">
    <source>
        <dbReference type="ARBA" id="ARBA00005986"/>
    </source>
</evidence>